<evidence type="ECO:0000313" key="3">
    <source>
        <dbReference type="EMBL" id="KAF7163645.1"/>
    </source>
</evidence>
<keyword evidence="4" id="KW-1185">Reference proteome</keyword>
<proteinExistence type="predicted"/>
<dbReference type="AlphaFoldDB" id="A0A8H6URZ8"/>
<evidence type="ECO:0000313" key="4">
    <source>
        <dbReference type="Proteomes" id="UP000630445"/>
    </source>
</evidence>
<evidence type="ECO:0000313" key="2">
    <source>
        <dbReference type="EMBL" id="KAF7122274.1"/>
    </source>
</evidence>
<gene>
    <name evidence="2" type="ORF">CNMCM5793_000231</name>
    <name evidence="3" type="ORF">CNMCM6106_000500</name>
</gene>
<accession>A0A8H6URZ8</accession>
<dbReference type="Proteomes" id="UP000662466">
    <property type="component" value="Unassembled WGS sequence"/>
</dbReference>
<evidence type="ECO:0000256" key="1">
    <source>
        <dbReference type="SAM" id="MobiDB-lite"/>
    </source>
</evidence>
<evidence type="ECO:0000313" key="5">
    <source>
        <dbReference type="Proteomes" id="UP000662466"/>
    </source>
</evidence>
<dbReference type="EMBL" id="JACBAD010002024">
    <property type="protein sequence ID" value="KAF7122274.1"/>
    <property type="molecule type" value="Genomic_DNA"/>
</dbReference>
<dbReference type="OrthoDB" id="6499973at2759"/>
<reference evidence="3" key="1">
    <citation type="submission" date="2020-06" db="EMBL/GenBank/DDBJ databases">
        <title>Draft genome sequences of strains closely related to Aspergillus parafelis and Aspergillus hiratsukae.</title>
        <authorList>
            <person name="Dos Santos R.A.C."/>
            <person name="Rivero-Menendez O."/>
            <person name="Steenwyk J.L."/>
            <person name="Mead M.E."/>
            <person name="Goldman G.H."/>
            <person name="Alastruey-Izquierdo A."/>
            <person name="Rokas A."/>
        </authorList>
    </citation>
    <scope>NUCLEOTIDE SEQUENCE</scope>
    <source>
        <strain evidence="2">CNM-CM5793</strain>
        <strain evidence="3">CNM-CM6106</strain>
    </source>
</reference>
<comment type="caution">
    <text evidence="3">The sequence shown here is derived from an EMBL/GenBank/DDBJ whole genome shotgun (WGS) entry which is preliminary data.</text>
</comment>
<dbReference type="EMBL" id="JACBAF010002205">
    <property type="protein sequence ID" value="KAF7163645.1"/>
    <property type="molecule type" value="Genomic_DNA"/>
</dbReference>
<dbReference type="Proteomes" id="UP000630445">
    <property type="component" value="Unassembled WGS sequence"/>
</dbReference>
<feature type="region of interest" description="Disordered" evidence="1">
    <location>
        <begin position="16"/>
        <end position="35"/>
    </location>
</feature>
<protein>
    <submittedName>
        <fullName evidence="3">Uncharacterized protein</fullName>
    </submittedName>
</protein>
<organism evidence="3 5">
    <name type="scientific">Aspergillus hiratsukae</name>
    <dbReference type="NCBI Taxonomy" id="1194566"/>
    <lineage>
        <taxon>Eukaryota</taxon>
        <taxon>Fungi</taxon>
        <taxon>Dikarya</taxon>
        <taxon>Ascomycota</taxon>
        <taxon>Pezizomycotina</taxon>
        <taxon>Eurotiomycetes</taxon>
        <taxon>Eurotiomycetidae</taxon>
        <taxon>Eurotiales</taxon>
        <taxon>Aspergillaceae</taxon>
        <taxon>Aspergillus</taxon>
        <taxon>Aspergillus subgen. Fumigati</taxon>
    </lineage>
</organism>
<name>A0A8H6URZ8_9EURO</name>
<sequence>MDKLAQMVNYSIESDLHAEIRHRKPEDPEPDSTAERLVKESHKDVIVSDKKFWDGAGIEQVRQHFAEYLRTSKGRRSGRFEGCLIIDEQSLKSIVASPIPRRGETPQRRSHPYGFVGMIDGRYPETRYDLQYAGFMRVEIPCLWPLYVELTNKYMWELCPSVPQGSIPVYDGGTGKAHDEEEISI</sequence>